<gene>
    <name evidence="2" type="ORF">JAO74_17645</name>
</gene>
<dbReference type="InterPro" id="IPR027417">
    <property type="entry name" value="P-loop_NTPase"/>
</dbReference>
<dbReference type="RefSeq" id="WP_199041373.1">
    <property type="nucleotide sequence ID" value="NZ_JAELXS010000017.1"/>
</dbReference>
<dbReference type="PANTHER" id="PTHR13696:SF99">
    <property type="entry name" value="COBYRINIC ACID AC-DIAMIDE SYNTHASE"/>
    <property type="match status" value="1"/>
</dbReference>
<evidence type="ECO:0000313" key="2">
    <source>
        <dbReference type="EMBL" id="MBJ6123606.1"/>
    </source>
</evidence>
<dbReference type="SUPFAM" id="SSF52540">
    <property type="entry name" value="P-loop containing nucleoside triphosphate hydrolases"/>
    <property type="match status" value="1"/>
</dbReference>
<sequence>MRTITLNIEKGGVGKTTLACHLAWYLAERGERVVVLDLDQQGNATSTLTSYEKPEDGPDEGPKVPFSVIGSIESLFRPDFEYPTGVEGTAHVFDGAEALHEFTSDYQHAIEALADNFPALAPHYDFCVIDTAPGWSWINFAGLMMTDHLIVPLQIEKLALDGLQRISDSIRTVEERGRGGRKIDFLGLVANNYRLDNRLHAANLEALKRETGDFLFPTPIPHRQHIAEAMDQAVPVWRLAKDTRDASALMTAVLDEAMKRVLRTLQKEKAA</sequence>
<accession>A0ABS0XU95</accession>
<feature type="domain" description="AAA" evidence="1">
    <location>
        <begin position="1"/>
        <end position="176"/>
    </location>
</feature>
<dbReference type="InterPro" id="IPR050678">
    <property type="entry name" value="DNA_Partitioning_ATPase"/>
</dbReference>
<dbReference type="InterPro" id="IPR025669">
    <property type="entry name" value="AAA_dom"/>
</dbReference>
<dbReference type="Gene3D" id="3.40.50.300">
    <property type="entry name" value="P-loop containing nucleotide triphosphate hydrolases"/>
    <property type="match status" value="1"/>
</dbReference>
<dbReference type="PANTHER" id="PTHR13696">
    <property type="entry name" value="P-LOOP CONTAINING NUCLEOSIDE TRIPHOSPHATE HYDROLASE"/>
    <property type="match status" value="1"/>
</dbReference>
<dbReference type="EMBL" id="JAELXS010000017">
    <property type="protein sequence ID" value="MBJ6123606.1"/>
    <property type="molecule type" value="Genomic_DNA"/>
</dbReference>
<keyword evidence="3" id="KW-1185">Reference proteome</keyword>
<dbReference type="Proteomes" id="UP000640426">
    <property type="component" value="Unassembled WGS sequence"/>
</dbReference>
<comment type="caution">
    <text evidence="2">The sequence shown here is derived from an EMBL/GenBank/DDBJ whole genome shotgun (WGS) entry which is preliminary data.</text>
</comment>
<evidence type="ECO:0000259" key="1">
    <source>
        <dbReference type="Pfam" id="PF13614"/>
    </source>
</evidence>
<reference evidence="3" key="1">
    <citation type="submission" date="2020-12" db="EMBL/GenBank/DDBJ databases">
        <title>Hymenobacter sp.</title>
        <authorList>
            <person name="Kim M.K."/>
        </authorList>
    </citation>
    <scope>NUCLEOTIDE SEQUENCE [LARGE SCALE GENOMIC DNA]</scope>
    <source>
        <strain evidence="3">BT553</strain>
    </source>
</reference>
<name>A0ABS0XU95_9SPHN</name>
<dbReference type="Pfam" id="PF13614">
    <property type="entry name" value="AAA_31"/>
    <property type="match status" value="1"/>
</dbReference>
<evidence type="ECO:0000313" key="3">
    <source>
        <dbReference type="Proteomes" id="UP000640426"/>
    </source>
</evidence>
<dbReference type="CDD" id="cd02042">
    <property type="entry name" value="ParAB_family"/>
    <property type="match status" value="1"/>
</dbReference>
<organism evidence="2 3">
    <name type="scientific">Sphingomonas mollis</name>
    <dbReference type="NCBI Taxonomy" id="2795726"/>
    <lineage>
        <taxon>Bacteria</taxon>
        <taxon>Pseudomonadati</taxon>
        <taxon>Pseudomonadota</taxon>
        <taxon>Alphaproteobacteria</taxon>
        <taxon>Sphingomonadales</taxon>
        <taxon>Sphingomonadaceae</taxon>
        <taxon>Sphingomonas</taxon>
    </lineage>
</organism>
<protein>
    <submittedName>
        <fullName evidence="2">ParA family protein</fullName>
    </submittedName>
</protein>
<proteinExistence type="predicted"/>